<evidence type="ECO:0000313" key="4">
    <source>
        <dbReference type="EMBL" id="ARS91317.1"/>
    </source>
</evidence>
<sequence length="327" mass="36461">MGTEPIPGRGGYTRRRVLLGAAGASMAGLAGCIVHGEDSGLEGEIVVDGSNTLRPTTALVAEQFMWQNNQVEIPIRPAGTGAGFQQFCRGETDLQNASREIADDERDLCDETGVDWFRLDVVMDGIAIMKHEDNDRVESLTTDQLRELWQRGSDVETWQDLDDDWPDEEISLYGRDTASGTFDYFTETITGNVGNIRADYSGTPDTNAIIRGVRGDRYAVGFGGMGYYEENQEGLDLIGVEDTDTDADGPVFPDADTIREGTYSPLSRPMFLYVREAAIEREPVRRFLRFYLDNVQQAALDTGFFEIPDETIDEQHAKLDEKYEAYE</sequence>
<gene>
    <name evidence="4" type="ORF">B1756_17380</name>
</gene>
<dbReference type="RefSeq" id="WP_086889684.1">
    <property type="nucleotide sequence ID" value="NZ_CP019893.1"/>
</dbReference>
<dbReference type="KEGG" id="naj:B1756_17380"/>
<dbReference type="AlphaFoldDB" id="A0A2Z2HZC6"/>
<organism evidence="4 5">
    <name type="scientific">Natrarchaeobaculum aegyptiacum</name>
    <dbReference type="NCBI Taxonomy" id="745377"/>
    <lineage>
        <taxon>Archaea</taxon>
        <taxon>Methanobacteriati</taxon>
        <taxon>Methanobacteriota</taxon>
        <taxon>Stenosarchaea group</taxon>
        <taxon>Halobacteria</taxon>
        <taxon>Halobacteriales</taxon>
        <taxon>Natrialbaceae</taxon>
        <taxon>Natrarchaeobaculum</taxon>
    </lineage>
</organism>
<dbReference type="GO" id="GO:0042301">
    <property type="term" value="F:phosphate ion binding"/>
    <property type="evidence" value="ECO:0007669"/>
    <property type="project" value="InterPro"/>
</dbReference>
<feature type="domain" description="PBP" evidence="3">
    <location>
        <begin position="43"/>
        <end position="293"/>
    </location>
</feature>
<dbReference type="SUPFAM" id="SSF53850">
    <property type="entry name" value="Periplasmic binding protein-like II"/>
    <property type="match status" value="1"/>
</dbReference>
<dbReference type="Pfam" id="PF12849">
    <property type="entry name" value="PBP_like_2"/>
    <property type="match status" value="1"/>
</dbReference>
<name>A0A2Z2HZC6_9EURY</name>
<evidence type="ECO:0000256" key="1">
    <source>
        <dbReference type="ARBA" id="ARBA00022448"/>
    </source>
</evidence>
<dbReference type="PANTHER" id="PTHR30570:SF1">
    <property type="entry name" value="PHOSPHATE-BINDING PROTEIN PSTS"/>
    <property type="match status" value="1"/>
</dbReference>
<dbReference type="PANTHER" id="PTHR30570">
    <property type="entry name" value="PERIPLASMIC PHOSPHATE BINDING COMPONENT OF PHOSPHATE ABC TRANSPORTER"/>
    <property type="match status" value="1"/>
</dbReference>
<dbReference type="NCBIfam" id="TIGR02136">
    <property type="entry name" value="ptsS_2"/>
    <property type="match status" value="1"/>
</dbReference>
<keyword evidence="5" id="KW-1185">Reference proteome</keyword>
<evidence type="ECO:0000259" key="3">
    <source>
        <dbReference type="Pfam" id="PF12849"/>
    </source>
</evidence>
<evidence type="ECO:0000256" key="2">
    <source>
        <dbReference type="ARBA" id="ARBA00022729"/>
    </source>
</evidence>
<dbReference type="InterPro" id="IPR024370">
    <property type="entry name" value="PBP_domain"/>
</dbReference>
<reference evidence="5" key="1">
    <citation type="submission" date="2017-02" db="EMBL/GenBank/DDBJ databases">
        <title>Natronthermophilus aegyptiacus gen. nov.,sp. nov., an aerobic, extremely halophilic alkalithermophilic archaeon isolated from the athalassohaline Wadi An Natrun, Egypt.</title>
        <authorList>
            <person name="Zhao B."/>
        </authorList>
    </citation>
    <scope>NUCLEOTIDE SEQUENCE [LARGE SCALE GENOMIC DNA]</scope>
    <source>
        <strain evidence="5">JW/NM-HA 15</strain>
    </source>
</reference>
<keyword evidence="1" id="KW-0813">Transport</keyword>
<protein>
    <submittedName>
        <fullName evidence="4">Phosphate ABC transporter substrate-binding protein</fullName>
    </submittedName>
</protein>
<dbReference type="Proteomes" id="UP000250088">
    <property type="component" value="Chromosome"/>
</dbReference>
<evidence type="ECO:0000313" key="5">
    <source>
        <dbReference type="Proteomes" id="UP000250088"/>
    </source>
</evidence>
<accession>A0A2Z2HZC6</accession>
<dbReference type="InterPro" id="IPR011862">
    <property type="entry name" value="Phos-bd"/>
</dbReference>
<dbReference type="CDD" id="cd13654">
    <property type="entry name" value="PBP2_phosphate_like_2"/>
    <property type="match status" value="1"/>
</dbReference>
<dbReference type="Gene3D" id="3.40.190.10">
    <property type="entry name" value="Periplasmic binding protein-like II"/>
    <property type="match status" value="2"/>
</dbReference>
<dbReference type="InterPro" id="IPR050811">
    <property type="entry name" value="Phosphate_ABC_transporter"/>
</dbReference>
<keyword evidence="2" id="KW-0732">Signal</keyword>
<dbReference type="OrthoDB" id="53390at2157"/>
<dbReference type="GeneID" id="32895883"/>
<dbReference type="EMBL" id="CP019893">
    <property type="protein sequence ID" value="ARS91317.1"/>
    <property type="molecule type" value="Genomic_DNA"/>
</dbReference>
<proteinExistence type="predicted"/>